<dbReference type="AlphaFoldDB" id="A0A2A4FLZ9"/>
<evidence type="ECO:0000313" key="3">
    <source>
        <dbReference type="Proteomes" id="UP000217994"/>
    </source>
</evidence>
<organism evidence="2 3">
    <name type="scientific">Burkholderia ubonensis subsp. mesacidophila</name>
    <dbReference type="NCBI Taxonomy" id="265293"/>
    <lineage>
        <taxon>Bacteria</taxon>
        <taxon>Pseudomonadati</taxon>
        <taxon>Pseudomonadota</taxon>
        <taxon>Betaproteobacteria</taxon>
        <taxon>Burkholderiales</taxon>
        <taxon>Burkholderiaceae</taxon>
        <taxon>Burkholderia</taxon>
        <taxon>Burkholderia cepacia complex</taxon>
    </lineage>
</organism>
<evidence type="ECO:0000313" key="2">
    <source>
        <dbReference type="EMBL" id="PCE33690.1"/>
    </source>
</evidence>
<dbReference type="InterPro" id="IPR036736">
    <property type="entry name" value="ACP-like_sf"/>
</dbReference>
<protein>
    <recommendedName>
        <fullName evidence="1">Carrier domain-containing protein</fullName>
    </recommendedName>
</protein>
<dbReference type="EMBL" id="MTZU01000011">
    <property type="protein sequence ID" value="PCE33690.1"/>
    <property type="molecule type" value="Genomic_DNA"/>
</dbReference>
<gene>
    <name evidence="2" type="ORF">BZL54_04080</name>
</gene>
<dbReference type="Proteomes" id="UP000217994">
    <property type="component" value="Unassembled WGS sequence"/>
</dbReference>
<reference evidence="2 3" key="1">
    <citation type="submission" date="2017-01" db="EMBL/GenBank/DDBJ databases">
        <title>Whole-Genome Shotgun Sequencing of Two beta-Proteobacterial Species in Search of the Bulgecin Biosynthetic Cluster.</title>
        <authorList>
            <person name="Horsman M.E."/>
            <person name="Marous D.R."/>
            <person name="Li R."/>
            <person name="Oliver R.A."/>
            <person name="Byun B."/>
            <person name="Emrich S.J."/>
            <person name="Boggess B."/>
            <person name="Townsend C.A."/>
            <person name="Mobashery S."/>
        </authorList>
    </citation>
    <scope>NUCLEOTIDE SEQUENCE [LARGE SCALE GENOMIC DNA]</scope>
    <source>
        <strain evidence="2 3">ATCC 31433</strain>
    </source>
</reference>
<dbReference type="SUPFAM" id="SSF47336">
    <property type="entry name" value="ACP-like"/>
    <property type="match status" value="1"/>
</dbReference>
<dbReference type="Pfam" id="PF00550">
    <property type="entry name" value="PP-binding"/>
    <property type="match status" value="1"/>
</dbReference>
<dbReference type="InterPro" id="IPR009081">
    <property type="entry name" value="PP-bd_ACP"/>
</dbReference>
<sequence length="87" mass="9793">MMEKIENSLKDILIEDLYVEVEKDKILSTHSLRQDLGVDSLGFVELKDQIEKRFKVVIDDDAFTPENFSTIATLASLIHALNGASVQ</sequence>
<evidence type="ECO:0000259" key="1">
    <source>
        <dbReference type="PROSITE" id="PS50075"/>
    </source>
</evidence>
<dbReference type="PROSITE" id="PS50075">
    <property type="entry name" value="CARRIER"/>
    <property type="match status" value="1"/>
</dbReference>
<feature type="domain" description="Carrier" evidence="1">
    <location>
        <begin position="3"/>
        <end position="82"/>
    </location>
</feature>
<proteinExistence type="predicted"/>
<name>A0A2A4FLZ9_9BURK</name>
<comment type="caution">
    <text evidence="2">The sequence shown here is derived from an EMBL/GenBank/DDBJ whole genome shotgun (WGS) entry which is preliminary data.</text>
</comment>
<accession>A0A2A4FLZ9</accession>
<dbReference type="Gene3D" id="1.10.1200.10">
    <property type="entry name" value="ACP-like"/>
    <property type="match status" value="1"/>
</dbReference>